<keyword evidence="1" id="KW-0472">Membrane</keyword>
<evidence type="ECO:0000313" key="6">
    <source>
        <dbReference type="Proteomes" id="UP000572988"/>
    </source>
</evidence>
<evidence type="ECO:0000313" key="5">
    <source>
        <dbReference type="Proteomes" id="UP000264146"/>
    </source>
</evidence>
<reference evidence="3 6" key="1">
    <citation type="submission" date="2018-01" db="EMBL/GenBank/DDBJ databases">
        <title>Complete genome sequence of Staphylococcus Scheliferi isolated from human.</title>
        <authorList>
            <person name="Abouelkhair M.A."/>
            <person name="Bemis D.A."/>
            <person name="Kania S.A."/>
        </authorList>
    </citation>
    <scope>NUCLEOTIDE SEQUENCE [LARGE SCALE GENOMIC DNA]</scope>
    <source>
        <strain evidence="3 6">ATCC 43808</strain>
    </source>
</reference>
<protein>
    <recommendedName>
        <fullName evidence="7">LapA family protein</fullName>
    </recommendedName>
</protein>
<keyword evidence="6" id="KW-1185">Reference proteome</keyword>
<keyword evidence="1" id="KW-0812">Transmembrane</keyword>
<dbReference type="EMBL" id="UHEF01000001">
    <property type="protein sequence ID" value="SUM89193.1"/>
    <property type="molecule type" value="Genomic_DNA"/>
</dbReference>
<accession>A0A7Z7VXC7</accession>
<dbReference type="EMBL" id="POVK01000036">
    <property type="protein sequence ID" value="NHA34782.1"/>
    <property type="molecule type" value="Genomic_DNA"/>
</dbReference>
<proteinExistence type="predicted"/>
<evidence type="ECO:0000313" key="4">
    <source>
        <dbReference type="EMBL" id="SUM89193.1"/>
    </source>
</evidence>
<dbReference type="EMBL" id="LR962863">
    <property type="protein sequence ID" value="CAD7359938.1"/>
    <property type="molecule type" value="Genomic_DNA"/>
</dbReference>
<feature type="transmembrane region" description="Helical" evidence="1">
    <location>
        <begin position="30"/>
        <end position="49"/>
    </location>
</feature>
<reference evidence="2 5" key="3">
    <citation type="submission" date="2020-11" db="EMBL/GenBank/DDBJ databases">
        <authorList>
            <consortium name="Pathogen Informatics"/>
        </authorList>
    </citation>
    <scope>NUCLEOTIDE SEQUENCE [LARGE SCALE GENOMIC DNA]</scope>
    <source>
        <strain evidence="2 5">NCTC12218</strain>
    </source>
</reference>
<dbReference type="AlphaFoldDB" id="A0A7Z7VXC7"/>
<dbReference type="Proteomes" id="UP000572988">
    <property type="component" value="Unassembled WGS sequence"/>
</dbReference>
<organism evidence="4">
    <name type="scientific">Staphylococcus schleiferi</name>
    <dbReference type="NCBI Taxonomy" id="1295"/>
    <lineage>
        <taxon>Bacteria</taxon>
        <taxon>Bacillati</taxon>
        <taxon>Bacillota</taxon>
        <taxon>Bacilli</taxon>
        <taxon>Bacillales</taxon>
        <taxon>Staphylococcaceae</taxon>
        <taxon>Staphylococcus</taxon>
    </lineage>
</organism>
<keyword evidence="1" id="KW-1133">Transmembrane helix</keyword>
<reference evidence="4" key="2">
    <citation type="submission" date="2018-06" db="EMBL/GenBank/DDBJ databases">
        <authorList>
            <consortium name="Pathogen Informatics"/>
            <person name="Doyle S."/>
        </authorList>
    </citation>
    <scope>NUCLEOTIDE SEQUENCE [LARGE SCALE GENOMIC DNA]</scope>
    <source>
        <strain evidence="4">NCTC12218</strain>
    </source>
</reference>
<feature type="transmembrane region" description="Helical" evidence="1">
    <location>
        <begin position="7"/>
        <end position="24"/>
    </location>
</feature>
<name>A0A7Z7VXC7_STASC</name>
<dbReference type="Proteomes" id="UP000264146">
    <property type="component" value="Chromosome"/>
</dbReference>
<dbReference type="RefSeq" id="WP_126496103.1">
    <property type="nucleotide sequence ID" value="NZ_CALYEE010000003.1"/>
</dbReference>
<evidence type="ECO:0000313" key="3">
    <source>
        <dbReference type="EMBL" id="NHA34782.1"/>
    </source>
</evidence>
<evidence type="ECO:0000313" key="2">
    <source>
        <dbReference type="EMBL" id="CAD7359938.1"/>
    </source>
</evidence>
<evidence type="ECO:0008006" key="7">
    <source>
        <dbReference type="Google" id="ProtNLM"/>
    </source>
</evidence>
<evidence type="ECO:0000256" key="1">
    <source>
        <dbReference type="SAM" id="Phobius"/>
    </source>
</evidence>
<dbReference type="GeneID" id="93790215"/>
<sequence>MKTFKNNYLSLVVIIIAILIGFFLQHKFNLPLFAGAFIGVFLGMLGGFITQILMPKDQNHDADQKNRQ</sequence>
<gene>
    <name evidence="3" type="ORF">C1O36_09905</name>
    <name evidence="4" type="ORF">NCTC12218_01601</name>
</gene>